<feature type="transmembrane region" description="Helical" evidence="9">
    <location>
        <begin position="98"/>
        <end position="119"/>
    </location>
</feature>
<sequence length="528" mass="56050">MKGHRPYNHVRAGRMTRRRPATGTIRLRRHAIGVTQRKADELTSRNTTEPSAGAGNPTTMIATLMVGSFVAILNQTLMISALPTLMREFAVPSSTVQWLTTGFMLANGIMIPVTAFLVETFTTRQLFLYAMGMFFAGSLVCALAPNFALLLTGRIVQACGAGMLMTLLQTVLFRVYPPERRGQAMGMFGMVIAFAPAIGPTVSGLLVEWFSWRWMFALLAVIAGGVIVAAWFTVRNVGAPTHPHIDVPSVVLSTLGFGGILFAFSTAGKNGWGSVDVLVALAVGAVALVVFIMRQLRLDQPMLDFRIFRIPMFTLCLGISVIGFAAFMGVENVIPLYLQNDLGVDALESGLLMMPGGIVMGALNPVTGRLYDRFGGRPIAIAGFAILTAAAVLLATMDAHTPVWMPSAYFALLLAGSAFCSMPLVTAALNQLSGAEIPHGTAMNNTMRQTMGAISIALLVTIMNTHASAAEAAGVDAPEASALGVRASFRDVAIVCAACLVAAFFVHDRGRRTTSPGSRSSGDVSLGE</sequence>
<feature type="transmembrane region" description="Helical" evidence="9">
    <location>
        <begin position="487"/>
        <end position="506"/>
    </location>
</feature>
<name>A0A2T3G927_9BIFI</name>
<dbReference type="Proteomes" id="UP000240228">
    <property type="component" value="Unassembled WGS sequence"/>
</dbReference>
<evidence type="ECO:0000256" key="2">
    <source>
        <dbReference type="ARBA" id="ARBA00008537"/>
    </source>
</evidence>
<feature type="transmembrane region" description="Helical" evidence="9">
    <location>
        <begin position="126"/>
        <end position="149"/>
    </location>
</feature>
<evidence type="ECO:0000256" key="6">
    <source>
        <dbReference type="ARBA" id="ARBA00022989"/>
    </source>
</evidence>
<comment type="similarity">
    <text evidence="2">Belongs to the major facilitator superfamily. EmrB family.</text>
</comment>
<keyword evidence="6 9" id="KW-1133">Transmembrane helix</keyword>
<dbReference type="Pfam" id="PF07690">
    <property type="entry name" value="MFS_1"/>
    <property type="match status" value="1"/>
</dbReference>
<dbReference type="InterPro" id="IPR020846">
    <property type="entry name" value="MFS_dom"/>
</dbReference>
<evidence type="ECO:0000256" key="9">
    <source>
        <dbReference type="SAM" id="Phobius"/>
    </source>
</evidence>
<keyword evidence="7 9" id="KW-0472">Membrane</keyword>
<reference evidence="12" key="1">
    <citation type="submission" date="2017-09" db="EMBL/GenBank/DDBJ databases">
        <authorList>
            <person name="Sela D.A."/>
            <person name="Albert K."/>
        </authorList>
    </citation>
    <scope>NUCLEOTIDE SEQUENCE [LARGE SCALE GENOMIC DNA]</scope>
    <source>
        <strain evidence="12">UMA51805</strain>
    </source>
</reference>
<dbReference type="InterPro" id="IPR011701">
    <property type="entry name" value="MFS"/>
</dbReference>
<evidence type="ECO:0000313" key="12">
    <source>
        <dbReference type="Proteomes" id="UP000240228"/>
    </source>
</evidence>
<dbReference type="AlphaFoldDB" id="A0A2T3G927"/>
<keyword evidence="12" id="KW-1185">Reference proteome</keyword>
<evidence type="ECO:0000256" key="4">
    <source>
        <dbReference type="ARBA" id="ARBA00022475"/>
    </source>
</evidence>
<feature type="transmembrane region" description="Helical" evidence="9">
    <location>
        <begin position="212"/>
        <end position="233"/>
    </location>
</feature>
<feature type="domain" description="Major facilitator superfamily (MFS) profile" evidence="10">
    <location>
        <begin position="60"/>
        <end position="511"/>
    </location>
</feature>
<organism evidence="11 12">
    <name type="scientific">Bifidobacterium callitrichos</name>
    <dbReference type="NCBI Taxonomy" id="762209"/>
    <lineage>
        <taxon>Bacteria</taxon>
        <taxon>Bacillati</taxon>
        <taxon>Actinomycetota</taxon>
        <taxon>Actinomycetes</taxon>
        <taxon>Bifidobacteriales</taxon>
        <taxon>Bifidobacteriaceae</taxon>
        <taxon>Bifidobacterium</taxon>
    </lineage>
</organism>
<dbReference type="GO" id="GO:0022857">
    <property type="term" value="F:transmembrane transporter activity"/>
    <property type="evidence" value="ECO:0007669"/>
    <property type="project" value="InterPro"/>
</dbReference>
<comment type="subcellular location">
    <subcellularLocation>
        <location evidence="1">Cell membrane</location>
        <topology evidence="1">Multi-pass membrane protein</topology>
    </subcellularLocation>
</comment>
<dbReference type="CDD" id="cd17503">
    <property type="entry name" value="MFS_LmrB_MDR_like"/>
    <property type="match status" value="1"/>
</dbReference>
<feature type="transmembrane region" description="Helical" evidence="9">
    <location>
        <begin position="409"/>
        <end position="429"/>
    </location>
</feature>
<evidence type="ECO:0000313" key="11">
    <source>
        <dbReference type="EMBL" id="PST46005.1"/>
    </source>
</evidence>
<proteinExistence type="inferred from homology"/>
<dbReference type="PRINTS" id="PR01036">
    <property type="entry name" value="TCRTETB"/>
</dbReference>
<keyword evidence="4" id="KW-1003">Cell membrane</keyword>
<dbReference type="Gene3D" id="1.20.1720.10">
    <property type="entry name" value="Multidrug resistance protein D"/>
    <property type="match status" value="1"/>
</dbReference>
<feature type="transmembrane region" description="Helical" evidence="9">
    <location>
        <begin position="188"/>
        <end position="206"/>
    </location>
</feature>
<reference evidence="11 12" key="2">
    <citation type="submission" date="2018-03" db="EMBL/GenBank/DDBJ databases">
        <title>The comparative genomics of Bifidobacterium callitrichos reflects dietary carbohydrate utilization within the common marmoset gut.</title>
        <authorList>
            <person name="Rani A."/>
        </authorList>
    </citation>
    <scope>NUCLEOTIDE SEQUENCE [LARGE SCALE GENOMIC DNA]</scope>
    <source>
        <strain evidence="11 12">UMA51805</strain>
    </source>
</reference>
<evidence type="ECO:0000256" key="7">
    <source>
        <dbReference type="ARBA" id="ARBA00023136"/>
    </source>
</evidence>
<dbReference type="Gene3D" id="1.20.1250.20">
    <property type="entry name" value="MFS general substrate transporter like domains"/>
    <property type="match status" value="1"/>
</dbReference>
<keyword evidence="3" id="KW-0813">Transport</keyword>
<feature type="transmembrane region" description="Helical" evidence="9">
    <location>
        <begin position="308"/>
        <end position="330"/>
    </location>
</feature>
<dbReference type="PANTHER" id="PTHR42718:SF9">
    <property type="entry name" value="MAJOR FACILITATOR SUPERFAMILY MULTIDRUG TRANSPORTER MFSC"/>
    <property type="match status" value="1"/>
</dbReference>
<dbReference type="SUPFAM" id="SSF103473">
    <property type="entry name" value="MFS general substrate transporter"/>
    <property type="match status" value="1"/>
</dbReference>
<evidence type="ECO:0000256" key="3">
    <source>
        <dbReference type="ARBA" id="ARBA00022448"/>
    </source>
</evidence>
<dbReference type="PROSITE" id="PS50850">
    <property type="entry name" value="MFS"/>
    <property type="match status" value="1"/>
</dbReference>
<accession>A0A2T3G927</accession>
<dbReference type="PANTHER" id="PTHR42718">
    <property type="entry name" value="MAJOR FACILITATOR SUPERFAMILY MULTIDRUG TRANSPORTER MFSC"/>
    <property type="match status" value="1"/>
</dbReference>
<keyword evidence="5 9" id="KW-0812">Transmembrane</keyword>
<evidence type="ECO:0000259" key="10">
    <source>
        <dbReference type="PROSITE" id="PS50850"/>
    </source>
</evidence>
<feature type="transmembrane region" description="Helical" evidence="9">
    <location>
        <begin position="245"/>
        <end position="265"/>
    </location>
</feature>
<protein>
    <submittedName>
        <fullName evidence="11">MFS transporter</fullName>
    </submittedName>
</protein>
<gene>
    <name evidence="11" type="ORF">CPA40_07955</name>
</gene>
<feature type="transmembrane region" description="Helical" evidence="9">
    <location>
        <begin position="277"/>
        <end position="296"/>
    </location>
</feature>
<evidence type="ECO:0000256" key="8">
    <source>
        <dbReference type="SAM" id="MobiDB-lite"/>
    </source>
</evidence>
<evidence type="ECO:0000256" key="1">
    <source>
        <dbReference type="ARBA" id="ARBA00004651"/>
    </source>
</evidence>
<feature type="transmembrane region" description="Helical" evidence="9">
    <location>
        <begin position="350"/>
        <end position="367"/>
    </location>
</feature>
<dbReference type="EMBL" id="NWTX01000014">
    <property type="protein sequence ID" value="PST46005.1"/>
    <property type="molecule type" value="Genomic_DNA"/>
</dbReference>
<feature type="transmembrane region" description="Helical" evidence="9">
    <location>
        <begin position="450"/>
        <end position="467"/>
    </location>
</feature>
<dbReference type="InterPro" id="IPR004638">
    <property type="entry name" value="EmrB-like"/>
</dbReference>
<feature type="transmembrane region" description="Helical" evidence="9">
    <location>
        <begin position="155"/>
        <end position="176"/>
    </location>
</feature>
<dbReference type="NCBIfam" id="TIGR00711">
    <property type="entry name" value="efflux_EmrB"/>
    <property type="match status" value="1"/>
</dbReference>
<feature type="region of interest" description="Disordered" evidence="8">
    <location>
        <begin position="36"/>
        <end position="55"/>
    </location>
</feature>
<dbReference type="GO" id="GO:0005886">
    <property type="term" value="C:plasma membrane"/>
    <property type="evidence" value="ECO:0007669"/>
    <property type="project" value="UniProtKB-SubCell"/>
</dbReference>
<feature type="transmembrane region" description="Helical" evidence="9">
    <location>
        <begin position="61"/>
        <end position="86"/>
    </location>
</feature>
<feature type="compositionally biased region" description="Polar residues" evidence="8">
    <location>
        <begin position="44"/>
        <end position="55"/>
    </location>
</feature>
<feature type="transmembrane region" description="Helical" evidence="9">
    <location>
        <begin position="379"/>
        <end position="397"/>
    </location>
</feature>
<evidence type="ECO:0000256" key="5">
    <source>
        <dbReference type="ARBA" id="ARBA00022692"/>
    </source>
</evidence>
<dbReference type="InterPro" id="IPR036259">
    <property type="entry name" value="MFS_trans_sf"/>
</dbReference>
<comment type="caution">
    <text evidence="11">The sequence shown here is derived from an EMBL/GenBank/DDBJ whole genome shotgun (WGS) entry which is preliminary data.</text>
</comment>